<dbReference type="EMBL" id="JACHLP010000010">
    <property type="protein sequence ID" value="MBB4845599.1"/>
    <property type="molecule type" value="Genomic_DNA"/>
</dbReference>
<dbReference type="Proteomes" id="UP000562027">
    <property type="component" value="Unassembled WGS sequence"/>
</dbReference>
<protein>
    <submittedName>
        <fullName evidence="1">Putative pyridoxine 5'-phosphate oxidase superfamily flavin-nucleotide-binding protein</fullName>
    </submittedName>
</protein>
<evidence type="ECO:0000313" key="1">
    <source>
        <dbReference type="EMBL" id="MBB4845599.1"/>
    </source>
</evidence>
<organism evidence="1 2">
    <name type="scientific">Roseateles oligotrophus</name>
    <dbReference type="NCBI Taxonomy" id="1769250"/>
    <lineage>
        <taxon>Bacteria</taxon>
        <taxon>Pseudomonadati</taxon>
        <taxon>Pseudomonadota</taxon>
        <taxon>Betaproteobacteria</taxon>
        <taxon>Burkholderiales</taxon>
        <taxon>Sphaerotilaceae</taxon>
        <taxon>Roseateles</taxon>
    </lineage>
</organism>
<proteinExistence type="predicted"/>
<name>A0A840LHV7_9BURK</name>
<reference evidence="1 2" key="1">
    <citation type="submission" date="2020-08" db="EMBL/GenBank/DDBJ databases">
        <title>Functional genomics of gut bacteria from endangered species of beetles.</title>
        <authorList>
            <person name="Carlos-Shanley C."/>
        </authorList>
    </citation>
    <scope>NUCLEOTIDE SEQUENCE [LARGE SCALE GENOMIC DNA]</scope>
    <source>
        <strain evidence="1 2">S00239</strain>
    </source>
</reference>
<keyword evidence="2" id="KW-1185">Reference proteome</keyword>
<sequence length="316" mass="34294">MNASPSPIHAGERRMHQQLGLEEFMAQRAPLMIRREMPEQHRAFFELLPWLLIGGLDAQAQPWASLLAGPPGFAHSPSPDCLQLDAEPLVGDPLAASWQLGAPIGLLGLQAHTKRRNRLNGRLLAAEAGRLSIGVSQSFGNCPKYIHPREAFFAPAQEARNAPPIKLGPALNERARQIIRSADTFFIASASAQAGDVAAPASEGVDVSHRAGPPGFVRLSQDAQGACHLDVPDYPGNQLFNTLGNVLVQERVGLLFIEFHSGSLLWLSGLAFVEMQDQALIQQFDSAQRLLRIKLAQGLLGEQAAPLRWREPSSCP</sequence>
<gene>
    <name evidence="1" type="ORF">HNP55_004151</name>
</gene>
<accession>A0A840LHV7</accession>
<comment type="caution">
    <text evidence="1">The sequence shown here is derived from an EMBL/GenBank/DDBJ whole genome shotgun (WGS) entry which is preliminary data.</text>
</comment>
<dbReference type="AlphaFoldDB" id="A0A840LHV7"/>
<dbReference type="PANTHER" id="PTHR42815">
    <property type="entry name" value="FAD-BINDING, PUTATIVE (AFU_ORTHOLOGUE AFUA_6G07600)-RELATED"/>
    <property type="match status" value="1"/>
</dbReference>
<dbReference type="RefSeq" id="WP_184303735.1">
    <property type="nucleotide sequence ID" value="NZ_JACHLP010000010.1"/>
</dbReference>
<dbReference type="PANTHER" id="PTHR42815:SF2">
    <property type="entry name" value="FAD-BINDING, PUTATIVE (AFU_ORTHOLOGUE AFUA_6G07600)-RELATED"/>
    <property type="match status" value="1"/>
</dbReference>
<evidence type="ECO:0000313" key="2">
    <source>
        <dbReference type="Proteomes" id="UP000562027"/>
    </source>
</evidence>